<dbReference type="AlphaFoldDB" id="A0A2K1IQ79"/>
<feature type="transmembrane region" description="Helical" evidence="1">
    <location>
        <begin position="124"/>
        <end position="144"/>
    </location>
</feature>
<dbReference type="Proteomes" id="UP000006727">
    <property type="component" value="Chromosome 21"/>
</dbReference>
<evidence type="ECO:0000313" key="3">
    <source>
        <dbReference type="EnsemblPlants" id="Pp3c21_410V3.1"/>
    </source>
</evidence>
<evidence type="ECO:0000256" key="1">
    <source>
        <dbReference type="SAM" id="Phobius"/>
    </source>
</evidence>
<gene>
    <name evidence="2" type="ORF">PHYPA_025556</name>
</gene>
<keyword evidence="1" id="KW-1133">Transmembrane helix</keyword>
<evidence type="ECO:0000313" key="2">
    <source>
        <dbReference type="EMBL" id="PNR31435.1"/>
    </source>
</evidence>
<reference evidence="2 4" key="1">
    <citation type="journal article" date="2008" name="Science">
        <title>The Physcomitrella genome reveals evolutionary insights into the conquest of land by plants.</title>
        <authorList>
            <person name="Rensing S."/>
            <person name="Lang D."/>
            <person name="Zimmer A."/>
            <person name="Terry A."/>
            <person name="Salamov A."/>
            <person name="Shapiro H."/>
            <person name="Nishiyama T."/>
            <person name="Perroud P.-F."/>
            <person name="Lindquist E."/>
            <person name="Kamisugi Y."/>
            <person name="Tanahashi T."/>
            <person name="Sakakibara K."/>
            <person name="Fujita T."/>
            <person name="Oishi K."/>
            <person name="Shin-I T."/>
            <person name="Kuroki Y."/>
            <person name="Toyoda A."/>
            <person name="Suzuki Y."/>
            <person name="Hashimoto A."/>
            <person name="Yamaguchi K."/>
            <person name="Sugano A."/>
            <person name="Kohara Y."/>
            <person name="Fujiyama A."/>
            <person name="Anterola A."/>
            <person name="Aoki S."/>
            <person name="Ashton N."/>
            <person name="Barbazuk W.B."/>
            <person name="Barker E."/>
            <person name="Bennetzen J."/>
            <person name="Bezanilla M."/>
            <person name="Blankenship R."/>
            <person name="Cho S.H."/>
            <person name="Dutcher S."/>
            <person name="Estelle M."/>
            <person name="Fawcett J.A."/>
            <person name="Gundlach H."/>
            <person name="Hanada K."/>
            <person name="Heyl A."/>
            <person name="Hicks K.A."/>
            <person name="Hugh J."/>
            <person name="Lohr M."/>
            <person name="Mayer K."/>
            <person name="Melkozernov A."/>
            <person name="Murata T."/>
            <person name="Nelson D."/>
            <person name="Pils B."/>
            <person name="Prigge M."/>
            <person name="Reiss B."/>
            <person name="Renner T."/>
            <person name="Rombauts S."/>
            <person name="Rushton P."/>
            <person name="Sanderfoot A."/>
            <person name="Schween G."/>
            <person name="Shiu S.-H."/>
            <person name="Stueber K."/>
            <person name="Theodoulou F.L."/>
            <person name="Tu H."/>
            <person name="Van de Peer Y."/>
            <person name="Verrier P.J."/>
            <person name="Waters E."/>
            <person name="Wood A."/>
            <person name="Yang L."/>
            <person name="Cove D."/>
            <person name="Cuming A."/>
            <person name="Hasebe M."/>
            <person name="Lucas S."/>
            <person name="Mishler D.B."/>
            <person name="Reski R."/>
            <person name="Grigoriev I."/>
            <person name="Quatrano R.S."/>
            <person name="Boore J.L."/>
        </authorList>
    </citation>
    <scope>NUCLEOTIDE SEQUENCE [LARGE SCALE GENOMIC DNA]</scope>
    <source>
        <strain evidence="3 4">cv. Gransden 2004</strain>
    </source>
</reference>
<proteinExistence type="predicted"/>
<reference evidence="3" key="3">
    <citation type="submission" date="2020-12" db="UniProtKB">
        <authorList>
            <consortium name="EnsemblPlants"/>
        </authorList>
    </citation>
    <scope>IDENTIFICATION</scope>
</reference>
<keyword evidence="1" id="KW-0472">Membrane</keyword>
<protein>
    <submittedName>
        <fullName evidence="2 3">Uncharacterized protein</fullName>
    </submittedName>
</protein>
<keyword evidence="4" id="KW-1185">Reference proteome</keyword>
<dbReference type="Gramene" id="Pp3c21_410V3.1">
    <property type="protein sequence ID" value="Pp3c21_410V3.1"/>
    <property type="gene ID" value="Pp3c21_410"/>
</dbReference>
<keyword evidence="1" id="KW-0812">Transmembrane</keyword>
<evidence type="ECO:0000313" key="4">
    <source>
        <dbReference type="Proteomes" id="UP000006727"/>
    </source>
</evidence>
<reference evidence="2 4" key="2">
    <citation type="journal article" date="2018" name="Plant J.">
        <title>The Physcomitrella patens chromosome-scale assembly reveals moss genome structure and evolution.</title>
        <authorList>
            <person name="Lang D."/>
            <person name="Ullrich K.K."/>
            <person name="Murat F."/>
            <person name="Fuchs J."/>
            <person name="Jenkins J."/>
            <person name="Haas F.B."/>
            <person name="Piednoel M."/>
            <person name="Gundlach H."/>
            <person name="Van Bel M."/>
            <person name="Meyberg R."/>
            <person name="Vives C."/>
            <person name="Morata J."/>
            <person name="Symeonidi A."/>
            <person name="Hiss M."/>
            <person name="Muchero W."/>
            <person name="Kamisugi Y."/>
            <person name="Saleh O."/>
            <person name="Blanc G."/>
            <person name="Decker E.L."/>
            <person name="van Gessel N."/>
            <person name="Grimwood J."/>
            <person name="Hayes R.D."/>
            <person name="Graham S.W."/>
            <person name="Gunter L.E."/>
            <person name="McDaniel S.F."/>
            <person name="Hoernstein S.N.W."/>
            <person name="Larsson A."/>
            <person name="Li F.W."/>
            <person name="Perroud P.F."/>
            <person name="Phillips J."/>
            <person name="Ranjan P."/>
            <person name="Rokshar D.S."/>
            <person name="Rothfels C.J."/>
            <person name="Schneider L."/>
            <person name="Shu S."/>
            <person name="Stevenson D.W."/>
            <person name="Thummler F."/>
            <person name="Tillich M."/>
            <person name="Villarreal Aguilar J.C."/>
            <person name="Widiez T."/>
            <person name="Wong G.K."/>
            <person name="Wymore A."/>
            <person name="Zhang Y."/>
            <person name="Zimmer A.D."/>
            <person name="Quatrano R.S."/>
            <person name="Mayer K.F.X."/>
            <person name="Goodstein D."/>
            <person name="Casacuberta J.M."/>
            <person name="Vandepoele K."/>
            <person name="Reski R."/>
            <person name="Cuming A.C."/>
            <person name="Tuskan G.A."/>
            <person name="Maumus F."/>
            <person name="Salse J."/>
            <person name="Schmutz J."/>
            <person name="Rensing S.A."/>
        </authorList>
    </citation>
    <scope>NUCLEOTIDE SEQUENCE [LARGE SCALE GENOMIC DNA]</scope>
    <source>
        <strain evidence="3 4">cv. Gransden 2004</strain>
    </source>
</reference>
<organism evidence="2">
    <name type="scientific">Physcomitrium patens</name>
    <name type="common">Spreading-leaved earth moss</name>
    <name type="synonym">Physcomitrella patens</name>
    <dbReference type="NCBI Taxonomy" id="3218"/>
    <lineage>
        <taxon>Eukaryota</taxon>
        <taxon>Viridiplantae</taxon>
        <taxon>Streptophyta</taxon>
        <taxon>Embryophyta</taxon>
        <taxon>Bryophyta</taxon>
        <taxon>Bryophytina</taxon>
        <taxon>Bryopsida</taxon>
        <taxon>Funariidae</taxon>
        <taxon>Funariales</taxon>
        <taxon>Funariaceae</taxon>
        <taxon>Physcomitrium</taxon>
    </lineage>
</organism>
<dbReference type="InParanoid" id="A0A2K1IQ79"/>
<dbReference type="EMBL" id="ABEU02000021">
    <property type="protein sequence ID" value="PNR31435.1"/>
    <property type="molecule type" value="Genomic_DNA"/>
</dbReference>
<accession>A0A2K1IQ79</accession>
<sequence>MRVLLRKRGAILYSHRILHPRTPSLYCSIDLRNMLEVDLPQASLVPDTPDNFEFLVDRHVPNPCSSWEEKEHRIQKDLGVTSWSGILGAANAFYHVHDVGAEAQVLDLVEPAEPRKSAYFRMPMPVLTSIQLVMLLGTFFTVGFDFNSPTVAFSGWKSTSITS</sequence>
<name>A0A2K1IQ79_PHYPA</name>
<dbReference type="EnsemblPlants" id="Pp3c21_410V3.1">
    <property type="protein sequence ID" value="Pp3c21_410V3.1"/>
    <property type="gene ID" value="Pp3c21_410"/>
</dbReference>